<keyword evidence="2" id="KW-1133">Transmembrane helix</keyword>
<keyword evidence="2" id="KW-0472">Membrane</keyword>
<sequence length="382" mass="42834">MSIVMEPEDASPGLNSSQESAPLPTRKQVLAAIPEDCFDRNTFKSSVYMVISIVLTVGSGLLAYLFLPMTWAWLPAWIAYAAVTGTIATGCWVIAHECGHRAFSKHNWYQDAVGFTLHSALLVPYFSWQRSHALHHARTNHMDLGETFVPTRDTTAAGKAWIRWQEIMGDEAFAVVIMAARLLVGWPVYLLTGASGGPARGVTNHFWPAKPFSAAMFPGKWRTKVWLSDLGVLATLALLGWWAYAEGSFLPVLAVYVGPYLFTNAWLVLYTWLQHTDVDVPHFDEDEWTWVKGAFMTIDRPYGPVFDFLHHRIGSTHVAHHIDARIPHYNAVRATEALKNAFPDLYLYDPTPIHKALWKVATHCNVVTKADVGWKFNGKTRG</sequence>
<dbReference type="RefSeq" id="WP_218934312.1">
    <property type="nucleotide sequence ID" value="NZ_CP036261.1"/>
</dbReference>
<keyword evidence="5" id="KW-1185">Reference proteome</keyword>
<evidence type="ECO:0000256" key="1">
    <source>
        <dbReference type="SAM" id="MobiDB-lite"/>
    </source>
</evidence>
<feature type="region of interest" description="Disordered" evidence="1">
    <location>
        <begin position="1"/>
        <end position="22"/>
    </location>
</feature>
<dbReference type="KEGG" id="ruv:EC9_43410"/>
<dbReference type="CDD" id="cd03507">
    <property type="entry name" value="Delta12-FADS-like"/>
    <property type="match status" value="1"/>
</dbReference>
<keyword evidence="2" id="KW-0812">Transmembrane</keyword>
<evidence type="ECO:0000259" key="3">
    <source>
        <dbReference type="Pfam" id="PF00487"/>
    </source>
</evidence>
<dbReference type="EMBL" id="CP036261">
    <property type="protein sequence ID" value="QDS90137.1"/>
    <property type="molecule type" value="Genomic_DNA"/>
</dbReference>
<proteinExistence type="predicted"/>
<evidence type="ECO:0000313" key="5">
    <source>
        <dbReference type="Proteomes" id="UP000319557"/>
    </source>
</evidence>
<feature type="transmembrane region" description="Helical" evidence="2">
    <location>
        <begin position="250"/>
        <end position="273"/>
    </location>
</feature>
<dbReference type="Proteomes" id="UP000319557">
    <property type="component" value="Chromosome"/>
</dbReference>
<name>A0A517M5J3_9BACT</name>
<dbReference type="GO" id="GO:0006629">
    <property type="term" value="P:lipid metabolic process"/>
    <property type="evidence" value="ECO:0007669"/>
    <property type="project" value="InterPro"/>
</dbReference>
<protein>
    <submittedName>
        <fullName evidence="4">Delta(12)-fatty-acid desaturase</fullName>
        <ecNumber evidence="4">1.14.19.6</ecNumber>
    </submittedName>
</protein>
<evidence type="ECO:0000313" key="4">
    <source>
        <dbReference type="EMBL" id="QDS90137.1"/>
    </source>
</evidence>
<feature type="transmembrane region" description="Helical" evidence="2">
    <location>
        <begin position="73"/>
        <end position="95"/>
    </location>
</feature>
<dbReference type="PANTHER" id="PTHR32100">
    <property type="entry name" value="OMEGA-6 FATTY ACID DESATURASE, CHLOROPLASTIC"/>
    <property type="match status" value="1"/>
</dbReference>
<evidence type="ECO:0000256" key="2">
    <source>
        <dbReference type="SAM" id="Phobius"/>
    </source>
</evidence>
<feature type="domain" description="Fatty acid desaturase" evidence="3">
    <location>
        <begin position="72"/>
        <end position="347"/>
    </location>
</feature>
<keyword evidence="4" id="KW-0560">Oxidoreductase</keyword>
<reference evidence="4 5" key="1">
    <citation type="submission" date="2019-02" db="EMBL/GenBank/DDBJ databases">
        <title>Deep-cultivation of Planctomycetes and their phenomic and genomic characterization uncovers novel biology.</title>
        <authorList>
            <person name="Wiegand S."/>
            <person name="Jogler M."/>
            <person name="Boedeker C."/>
            <person name="Pinto D."/>
            <person name="Vollmers J."/>
            <person name="Rivas-Marin E."/>
            <person name="Kohn T."/>
            <person name="Peeters S.H."/>
            <person name="Heuer A."/>
            <person name="Rast P."/>
            <person name="Oberbeckmann S."/>
            <person name="Bunk B."/>
            <person name="Jeske O."/>
            <person name="Meyerdierks A."/>
            <person name="Storesund J.E."/>
            <person name="Kallscheuer N."/>
            <person name="Luecker S."/>
            <person name="Lage O.M."/>
            <person name="Pohl T."/>
            <person name="Merkel B.J."/>
            <person name="Hornburger P."/>
            <person name="Mueller R.-W."/>
            <person name="Bruemmer F."/>
            <person name="Labrenz M."/>
            <person name="Spormann A.M."/>
            <person name="Op den Camp H."/>
            <person name="Overmann J."/>
            <person name="Amann R."/>
            <person name="Jetten M.S.M."/>
            <person name="Mascher T."/>
            <person name="Medema M.H."/>
            <person name="Devos D.P."/>
            <person name="Kaster A.-K."/>
            <person name="Ovreas L."/>
            <person name="Rohde M."/>
            <person name="Galperin M.Y."/>
            <person name="Jogler C."/>
        </authorList>
    </citation>
    <scope>NUCLEOTIDE SEQUENCE [LARGE SCALE GENOMIC DNA]</scope>
    <source>
        <strain evidence="4 5">EC9</strain>
    </source>
</reference>
<gene>
    <name evidence="4" type="primary">desA</name>
    <name evidence="4" type="ORF">EC9_43410</name>
</gene>
<feature type="transmembrane region" description="Helical" evidence="2">
    <location>
        <begin position="47"/>
        <end position="67"/>
    </location>
</feature>
<feature type="transmembrane region" description="Helical" evidence="2">
    <location>
        <begin position="225"/>
        <end position="244"/>
    </location>
</feature>
<dbReference type="EC" id="1.14.19.6" evidence="4"/>
<dbReference type="InterPro" id="IPR012171">
    <property type="entry name" value="Fatty_acid_desaturase"/>
</dbReference>
<dbReference type="InterPro" id="IPR005804">
    <property type="entry name" value="FA_desaturase_dom"/>
</dbReference>
<accession>A0A517M5J3</accession>
<dbReference type="AlphaFoldDB" id="A0A517M5J3"/>
<dbReference type="Pfam" id="PF00487">
    <property type="entry name" value="FA_desaturase"/>
    <property type="match status" value="1"/>
</dbReference>
<dbReference type="GO" id="GO:0102985">
    <property type="term" value="F:acyl-CoA (9+3)-desaturase activity"/>
    <property type="evidence" value="ECO:0007669"/>
    <property type="project" value="UniProtKB-EC"/>
</dbReference>
<organism evidence="4 5">
    <name type="scientific">Rosistilla ulvae</name>
    <dbReference type="NCBI Taxonomy" id="1930277"/>
    <lineage>
        <taxon>Bacteria</taxon>
        <taxon>Pseudomonadati</taxon>
        <taxon>Planctomycetota</taxon>
        <taxon>Planctomycetia</taxon>
        <taxon>Pirellulales</taxon>
        <taxon>Pirellulaceae</taxon>
        <taxon>Rosistilla</taxon>
    </lineage>
</organism>